<feature type="region of interest" description="Disordered" evidence="1">
    <location>
        <begin position="156"/>
        <end position="241"/>
    </location>
</feature>
<dbReference type="AlphaFoldDB" id="A0A812NQP4"/>
<dbReference type="PROSITE" id="PS50994">
    <property type="entry name" value="INTEGRASE"/>
    <property type="match status" value="1"/>
</dbReference>
<feature type="compositionally biased region" description="Basic and acidic residues" evidence="1">
    <location>
        <begin position="208"/>
        <end position="231"/>
    </location>
</feature>
<sequence>QGHNTYLWYEIKPTTSQFSSANSQTSKCTEKLVVYMSDYYGSTHCTEFDIVEEGNASLTCDPLGIYHLPLDTSSSSHLVLDLEVMAEYMYNVEFQVQRDGTSQQKVDLWRGKDAPKIVRQEKPWKCTTIFKVKPGGFERRTNVRASISVGNRRGDIDEEIYVPDSVREPSSSSRKPPSGGSSNDEVPSKKPSPGGSSNDEEPGPSQRQEQKKREDNPVAKEDTSLEPRRVELPLPGQELSAASPRMRAPEFGDVIFVDHQEIQFRTAKYVVLLVLDGATNLLQATAQKTLLPEETISALRLWIEENNCVPKRVVGDTAFFTPDFEKFYKYHNIAQYPCGPRTPWPNRAETAVRLFKKTWVLFVKSLGEEGMFQKITLRQAVTRIVFVRNCQLTVSGYSPLEVATGRRPPDLLDVETSNPEQLSLEGLLEDRTATQLRTIAMKAHLEARQSADLKKDLAKRVMPSDGP</sequence>
<protein>
    <submittedName>
        <fullName evidence="3">GIP protein</fullName>
    </submittedName>
</protein>
<evidence type="ECO:0000313" key="3">
    <source>
        <dbReference type="EMBL" id="CAE7319222.1"/>
    </source>
</evidence>
<dbReference type="InterPro" id="IPR001584">
    <property type="entry name" value="Integrase_cat-core"/>
</dbReference>
<name>A0A812NQP4_SYMPI</name>
<dbReference type="Gene3D" id="3.30.420.10">
    <property type="entry name" value="Ribonuclease H-like superfamily/Ribonuclease H"/>
    <property type="match status" value="1"/>
</dbReference>
<reference evidence="3" key="1">
    <citation type="submission" date="2021-02" db="EMBL/GenBank/DDBJ databases">
        <authorList>
            <person name="Dougan E. K."/>
            <person name="Rhodes N."/>
            <person name="Thang M."/>
            <person name="Chan C."/>
        </authorList>
    </citation>
    <scope>NUCLEOTIDE SEQUENCE</scope>
</reference>
<dbReference type="SUPFAM" id="SSF53098">
    <property type="entry name" value="Ribonuclease H-like"/>
    <property type="match status" value="1"/>
</dbReference>
<dbReference type="EMBL" id="CAJNIZ010011423">
    <property type="protein sequence ID" value="CAE7319222.1"/>
    <property type="molecule type" value="Genomic_DNA"/>
</dbReference>
<feature type="non-terminal residue" evidence="3">
    <location>
        <position position="467"/>
    </location>
</feature>
<evidence type="ECO:0000259" key="2">
    <source>
        <dbReference type="PROSITE" id="PS50994"/>
    </source>
</evidence>
<dbReference type="GO" id="GO:0015074">
    <property type="term" value="P:DNA integration"/>
    <property type="evidence" value="ECO:0007669"/>
    <property type="project" value="InterPro"/>
</dbReference>
<dbReference type="InterPro" id="IPR012337">
    <property type="entry name" value="RNaseH-like_sf"/>
</dbReference>
<evidence type="ECO:0000313" key="4">
    <source>
        <dbReference type="Proteomes" id="UP000649617"/>
    </source>
</evidence>
<proteinExistence type="predicted"/>
<organism evidence="3 4">
    <name type="scientific">Symbiodinium pilosum</name>
    <name type="common">Dinoflagellate</name>
    <dbReference type="NCBI Taxonomy" id="2952"/>
    <lineage>
        <taxon>Eukaryota</taxon>
        <taxon>Sar</taxon>
        <taxon>Alveolata</taxon>
        <taxon>Dinophyceae</taxon>
        <taxon>Suessiales</taxon>
        <taxon>Symbiodiniaceae</taxon>
        <taxon>Symbiodinium</taxon>
    </lineage>
</organism>
<gene>
    <name evidence="3" type="primary">GIP</name>
    <name evidence="3" type="ORF">SPIL2461_LOCUS7356</name>
</gene>
<dbReference type="GO" id="GO:0003676">
    <property type="term" value="F:nucleic acid binding"/>
    <property type="evidence" value="ECO:0007669"/>
    <property type="project" value="InterPro"/>
</dbReference>
<accession>A0A812NQP4</accession>
<feature type="domain" description="Integrase catalytic" evidence="2">
    <location>
        <begin position="245"/>
        <end position="407"/>
    </location>
</feature>
<keyword evidence="4" id="KW-1185">Reference proteome</keyword>
<dbReference type="Proteomes" id="UP000649617">
    <property type="component" value="Unassembled WGS sequence"/>
</dbReference>
<evidence type="ECO:0000256" key="1">
    <source>
        <dbReference type="SAM" id="MobiDB-lite"/>
    </source>
</evidence>
<comment type="caution">
    <text evidence="3">The sequence shown here is derived from an EMBL/GenBank/DDBJ whole genome shotgun (WGS) entry which is preliminary data.</text>
</comment>
<feature type="compositionally biased region" description="Low complexity" evidence="1">
    <location>
        <begin position="162"/>
        <end position="182"/>
    </location>
</feature>
<dbReference type="OrthoDB" id="447861at2759"/>
<dbReference type="InterPro" id="IPR036397">
    <property type="entry name" value="RNaseH_sf"/>
</dbReference>